<sequence>MTLNWIRYFDMLRADIGPTKYLIDSFGNLSHMDKRPLETESRKRKPLLTIISRAHTASMRYVRYDKMNEPGSHLENPGSFWWRPIKMGSTLETLPSLGWSNSCVYSFRNMSCFISGFPGVFASPPPAHTIIAKQPFAEKARKYWHQSTEYRVEGFHTISRWKRQPWVRFLERLEILFSKLDNGTGSWRYPKRLCDILCIAFSGANDRDTHTGGFGGAARPRKVTLIACIEEPEPLNRRSVIKASTTSQAPVVDGKAPPKRIELLRISSSILRQFKQRLPPPLASPFKYYELLENLHRPGASGMFSRASSYRNTTPLPASIGHTTDSCITPDMTLISVPNVSYPSTGLPFNSFMERPWQASPISRRYPVVVGEFQYSLKLEDAHLYTKAAKPPSPFSTQVIALETPPGEKNIIVAMAKSGVFPHGSNSTRDRDRNKMGSEGLRQRRVGFPSFVISKEDRLLAISEPRRRKYVKEETFGTKKFYNPGEMDREEFLRFKMSKMDRFSTIPKRQRDMLRSLPIYYEHIGARIVRQDLRYYCARMASHATIMFVQGDIKLPVYVVTSLNTPLWEISEMRVDDNKTDVGNVVFAKWFNRQLARSYVRYRMLKFETKYVDILLRERHHCYFPNRQLGMPYFRDALFFHEAELRTRWKTKNKLKKLTMGDTRPAVNKLAEHDHRLFRTPLLGNRKTLSPATGRGHPTHFERRVPVRTASIQPHAGLPAVQEFNHPTSQSGLVKWSSEAVSTLGSSVWLSESSEQIFHYSEFANSESVEYLNKFAVLTLIVRASFTLKTQSLAVPQFGKDPWDKLEVGSELAGKHVNTKLSENFDGWDPSSRRLIRLRALQGFYAIPQHGIKSTLPKPQAK</sequence>
<accession>A0ACB6QED8</accession>
<organism evidence="1 2">
    <name type="scientific">Lindgomyces ingoldianus</name>
    <dbReference type="NCBI Taxonomy" id="673940"/>
    <lineage>
        <taxon>Eukaryota</taxon>
        <taxon>Fungi</taxon>
        <taxon>Dikarya</taxon>
        <taxon>Ascomycota</taxon>
        <taxon>Pezizomycotina</taxon>
        <taxon>Dothideomycetes</taxon>
        <taxon>Pleosporomycetidae</taxon>
        <taxon>Pleosporales</taxon>
        <taxon>Lindgomycetaceae</taxon>
        <taxon>Lindgomyces</taxon>
    </lineage>
</organism>
<dbReference type="EMBL" id="MU003536">
    <property type="protein sequence ID" value="KAF2464510.1"/>
    <property type="molecule type" value="Genomic_DNA"/>
</dbReference>
<protein>
    <submittedName>
        <fullName evidence="1">Uncharacterized protein</fullName>
    </submittedName>
</protein>
<proteinExistence type="predicted"/>
<name>A0ACB6QED8_9PLEO</name>
<comment type="caution">
    <text evidence="1">The sequence shown here is derived from an EMBL/GenBank/DDBJ whole genome shotgun (WGS) entry which is preliminary data.</text>
</comment>
<evidence type="ECO:0000313" key="2">
    <source>
        <dbReference type="Proteomes" id="UP000799755"/>
    </source>
</evidence>
<reference evidence="1" key="1">
    <citation type="journal article" date="2020" name="Stud. Mycol.">
        <title>101 Dothideomycetes genomes: a test case for predicting lifestyles and emergence of pathogens.</title>
        <authorList>
            <person name="Haridas S."/>
            <person name="Albert R."/>
            <person name="Binder M."/>
            <person name="Bloem J."/>
            <person name="Labutti K."/>
            <person name="Salamov A."/>
            <person name="Andreopoulos B."/>
            <person name="Baker S."/>
            <person name="Barry K."/>
            <person name="Bills G."/>
            <person name="Bluhm B."/>
            <person name="Cannon C."/>
            <person name="Castanera R."/>
            <person name="Culley D."/>
            <person name="Daum C."/>
            <person name="Ezra D."/>
            <person name="Gonzalez J."/>
            <person name="Henrissat B."/>
            <person name="Kuo A."/>
            <person name="Liang C."/>
            <person name="Lipzen A."/>
            <person name="Lutzoni F."/>
            <person name="Magnuson J."/>
            <person name="Mondo S."/>
            <person name="Nolan M."/>
            <person name="Ohm R."/>
            <person name="Pangilinan J."/>
            <person name="Park H.-J."/>
            <person name="Ramirez L."/>
            <person name="Alfaro M."/>
            <person name="Sun H."/>
            <person name="Tritt A."/>
            <person name="Yoshinaga Y."/>
            <person name="Zwiers L.-H."/>
            <person name="Turgeon B."/>
            <person name="Goodwin S."/>
            <person name="Spatafora J."/>
            <person name="Crous P."/>
            <person name="Grigoriev I."/>
        </authorList>
    </citation>
    <scope>NUCLEOTIDE SEQUENCE</scope>
    <source>
        <strain evidence="1">ATCC 200398</strain>
    </source>
</reference>
<gene>
    <name evidence="1" type="ORF">BDR25DRAFT_361589</name>
</gene>
<dbReference type="Proteomes" id="UP000799755">
    <property type="component" value="Unassembled WGS sequence"/>
</dbReference>
<keyword evidence="2" id="KW-1185">Reference proteome</keyword>
<evidence type="ECO:0000313" key="1">
    <source>
        <dbReference type="EMBL" id="KAF2464510.1"/>
    </source>
</evidence>